<dbReference type="GO" id="GO:0019748">
    <property type="term" value="P:secondary metabolic process"/>
    <property type="evidence" value="ECO:0007669"/>
    <property type="project" value="InterPro"/>
</dbReference>
<dbReference type="SUPFAM" id="SSF56112">
    <property type="entry name" value="Protein kinase-like (PK-like)"/>
    <property type="match status" value="1"/>
</dbReference>
<dbReference type="EMBL" id="BMKQ01000001">
    <property type="protein sequence ID" value="GGF31776.1"/>
    <property type="molecule type" value="Genomic_DNA"/>
</dbReference>
<reference evidence="1" key="1">
    <citation type="journal article" date="2014" name="Int. J. Syst. Evol. Microbiol.">
        <title>Complete genome sequence of Corynebacterium casei LMG S-19264T (=DSM 44701T), isolated from a smear-ripened cheese.</title>
        <authorList>
            <consortium name="US DOE Joint Genome Institute (JGI-PGF)"/>
            <person name="Walter F."/>
            <person name="Albersmeier A."/>
            <person name="Kalinowski J."/>
            <person name="Ruckert C."/>
        </authorList>
    </citation>
    <scope>NUCLEOTIDE SEQUENCE</scope>
    <source>
        <strain evidence="1">CGMCC 1.16067</strain>
    </source>
</reference>
<accession>A0A917EYB0</accession>
<dbReference type="Proteomes" id="UP000649179">
    <property type="component" value="Unassembled WGS sequence"/>
</dbReference>
<organism evidence="1 2">
    <name type="scientific">Marmoricola endophyticus</name>
    <dbReference type="NCBI Taxonomy" id="2040280"/>
    <lineage>
        <taxon>Bacteria</taxon>
        <taxon>Bacillati</taxon>
        <taxon>Actinomycetota</taxon>
        <taxon>Actinomycetes</taxon>
        <taxon>Propionibacteriales</taxon>
        <taxon>Nocardioidaceae</taxon>
        <taxon>Marmoricola</taxon>
    </lineage>
</organism>
<comment type="caution">
    <text evidence="1">The sequence shown here is derived from an EMBL/GenBank/DDBJ whole genome shotgun (WGS) entry which is preliminary data.</text>
</comment>
<protein>
    <recommendedName>
        <fullName evidence="3">Streptomycin 6-kinase</fullName>
    </recommendedName>
</protein>
<sequence>MSVRLQPLVRARVARLGARGADWAERLPGRLEDLCEQWGLELGRPLAGGSASYVVAARTRDGAPRVLKVLVPDPDLADEAPVLAAADGTGYARLYEVEPDALLMEALGQPLERSGASPEDAFGALVTTLRRAWQVPAGLVVGRRPVDKAALLAADLERHVALVAPAVADEVRRTVDAAGEVARALSAAYDPAAGVLAHGDAHPGNLLRRPGGGWAFVDPDGLVVEPAYDLGVVLRDHSRRLLEHPSAADLHRGWVALVADQAGADPARVAAWAFVERVSTGLFVCALGSPAVGLPFLRSAALLVP</sequence>
<name>A0A917EYB0_9ACTN</name>
<dbReference type="Pfam" id="PF04655">
    <property type="entry name" value="APH_6_hur"/>
    <property type="match status" value="1"/>
</dbReference>
<keyword evidence="2" id="KW-1185">Reference proteome</keyword>
<evidence type="ECO:0000313" key="1">
    <source>
        <dbReference type="EMBL" id="GGF31776.1"/>
    </source>
</evidence>
<proteinExistence type="predicted"/>
<evidence type="ECO:0000313" key="2">
    <source>
        <dbReference type="Proteomes" id="UP000649179"/>
    </source>
</evidence>
<dbReference type="RefSeq" id="WP_188777305.1">
    <property type="nucleotide sequence ID" value="NZ_BMKQ01000001.1"/>
</dbReference>
<dbReference type="Gene3D" id="3.90.1200.10">
    <property type="match status" value="1"/>
</dbReference>
<gene>
    <name evidence="1" type="ORF">GCM10011519_01410</name>
</gene>
<evidence type="ECO:0008006" key="3">
    <source>
        <dbReference type="Google" id="ProtNLM"/>
    </source>
</evidence>
<dbReference type="GO" id="GO:0016773">
    <property type="term" value="F:phosphotransferase activity, alcohol group as acceptor"/>
    <property type="evidence" value="ECO:0007669"/>
    <property type="project" value="InterPro"/>
</dbReference>
<dbReference type="InterPro" id="IPR006748">
    <property type="entry name" value="NH2Glyco/OHUrea_AB-resist_kin"/>
</dbReference>
<reference evidence="1" key="2">
    <citation type="submission" date="2020-09" db="EMBL/GenBank/DDBJ databases">
        <authorList>
            <person name="Sun Q."/>
            <person name="Zhou Y."/>
        </authorList>
    </citation>
    <scope>NUCLEOTIDE SEQUENCE</scope>
    <source>
        <strain evidence="1">CGMCC 1.16067</strain>
    </source>
</reference>
<dbReference type="InterPro" id="IPR011009">
    <property type="entry name" value="Kinase-like_dom_sf"/>
</dbReference>
<dbReference type="AlphaFoldDB" id="A0A917EYB0"/>